<gene>
    <name evidence="1" type="ORF">UJA718_LOCUS45941</name>
</gene>
<organism evidence="1 2">
    <name type="scientific">Rotaria socialis</name>
    <dbReference type="NCBI Taxonomy" id="392032"/>
    <lineage>
        <taxon>Eukaryota</taxon>
        <taxon>Metazoa</taxon>
        <taxon>Spiralia</taxon>
        <taxon>Gnathifera</taxon>
        <taxon>Rotifera</taxon>
        <taxon>Eurotatoria</taxon>
        <taxon>Bdelloidea</taxon>
        <taxon>Philodinida</taxon>
        <taxon>Philodinidae</taxon>
        <taxon>Rotaria</taxon>
    </lineage>
</organism>
<feature type="non-terminal residue" evidence="1">
    <location>
        <position position="1"/>
    </location>
</feature>
<feature type="non-terminal residue" evidence="1">
    <location>
        <position position="81"/>
    </location>
</feature>
<comment type="caution">
    <text evidence="1">The sequence shown here is derived from an EMBL/GenBank/DDBJ whole genome shotgun (WGS) entry which is preliminary data.</text>
</comment>
<dbReference type="Proteomes" id="UP000663873">
    <property type="component" value="Unassembled WGS sequence"/>
</dbReference>
<name>A0A821VPP3_9BILA</name>
<evidence type="ECO:0000313" key="2">
    <source>
        <dbReference type="Proteomes" id="UP000663873"/>
    </source>
</evidence>
<proteinExistence type="predicted"/>
<sequence>SRLLNPQRYIEQRRQEIQREQERRLHRHSRLQTSITSTDNIALIANEASRIAPPSYNQTMGLVDENEERQAALAEHLRLAG</sequence>
<protein>
    <submittedName>
        <fullName evidence="1">Uncharacterized protein</fullName>
    </submittedName>
</protein>
<dbReference type="AlphaFoldDB" id="A0A821VPP3"/>
<evidence type="ECO:0000313" key="1">
    <source>
        <dbReference type="EMBL" id="CAF4910391.1"/>
    </source>
</evidence>
<accession>A0A821VPP3</accession>
<reference evidence="1" key="1">
    <citation type="submission" date="2021-02" db="EMBL/GenBank/DDBJ databases">
        <authorList>
            <person name="Nowell W R."/>
        </authorList>
    </citation>
    <scope>NUCLEOTIDE SEQUENCE</scope>
</reference>
<dbReference type="EMBL" id="CAJOBP010079656">
    <property type="protein sequence ID" value="CAF4910391.1"/>
    <property type="molecule type" value="Genomic_DNA"/>
</dbReference>
<keyword evidence="2" id="KW-1185">Reference proteome</keyword>